<name>A0A9Q0LZ17_ANAIG</name>
<dbReference type="InterPro" id="IPR011856">
    <property type="entry name" value="tRNA_endonuc-like_dom_sf"/>
</dbReference>
<dbReference type="OMA" id="CYSIEWA"/>
<feature type="active site" evidence="5">
    <location>
        <position position="179"/>
    </location>
</feature>
<dbReference type="GO" id="GO:0000214">
    <property type="term" value="C:tRNA-intron endonuclease complex"/>
    <property type="evidence" value="ECO:0007669"/>
    <property type="project" value="UniProtKB-UniRule"/>
</dbReference>
<feature type="active site" evidence="5">
    <location>
        <position position="210"/>
    </location>
</feature>
<keyword evidence="9" id="KW-1185">Reference proteome</keyword>
<dbReference type="SUPFAM" id="SSF53032">
    <property type="entry name" value="tRNA-intron endonuclease catalytic domain-like"/>
    <property type="match status" value="1"/>
</dbReference>
<dbReference type="Pfam" id="PF01974">
    <property type="entry name" value="tRNA_int_endo"/>
    <property type="match status" value="1"/>
</dbReference>
<comment type="similarity">
    <text evidence="1 4">Belongs to the tRNA-intron endonuclease family.</text>
</comment>
<feature type="domain" description="tRNA intron endonuclease catalytic" evidence="6">
    <location>
        <begin position="144"/>
        <end position="219"/>
    </location>
</feature>
<evidence type="ECO:0000259" key="7">
    <source>
        <dbReference type="Pfam" id="PF26577"/>
    </source>
</evidence>
<evidence type="ECO:0000313" key="8">
    <source>
        <dbReference type="EMBL" id="KAJ5079895.1"/>
    </source>
</evidence>
<sequence>MNSQDNEIKIKQEKPKIFIFQDNGYVWDLESLKILREKHRILGSFLGTTPQYHSQNEFLVFPVLLMKEELFLCVSNDWVDLFEWEKNGLIKQFENFEEDEFQVKRLKTTSSSLIEIKTTNENKTYSKISKEKIGFFKSKEEKMRAIIFRDLWQRGYFISSGLKFGGDYLLYPNDPGKFHASHIVKVVSSENVLTPKYLISSGRLGTSVNKKVIFASVDFSDENNEKNCFPKYLSFNWAGKM</sequence>
<dbReference type="PIRSF" id="PIRSF017250">
    <property type="entry name" value="tRNA_splic_SEN34"/>
    <property type="match status" value="1"/>
</dbReference>
<evidence type="ECO:0000256" key="5">
    <source>
        <dbReference type="PIRSR" id="PIRSR017250-50"/>
    </source>
</evidence>
<reference evidence="8" key="1">
    <citation type="submission" date="2022-10" db="EMBL/GenBank/DDBJ databases">
        <title>Novel sulphate-reducing endosymbionts in the free-living metamonad Anaeramoeba.</title>
        <authorList>
            <person name="Jerlstrom-Hultqvist J."/>
            <person name="Cepicka I."/>
            <person name="Gallot-Lavallee L."/>
            <person name="Salas-Leiva D."/>
            <person name="Curtis B.A."/>
            <person name="Zahonova K."/>
            <person name="Pipaliya S."/>
            <person name="Dacks J."/>
            <person name="Roger A.J."/>
        </authorList>
    </citation>
    <scope>NUCLEOTIDE SEQUENCE</scope>
    <source>
        <strain evidence="8">BMAN</strain>
    </source>
</reference>
<feature type="domain" description="TSEN34 N-terminal" evidence="7">
    <location>
        <begin position="17"/>
        <end position="81"/>
    </location>
</feature>
<dbReference type="Proteomes" id="UP001149090">
    <property type="component" value="Unassembled WGS sequence"/>
</dbReference>
<evidence type="ECO:0000313" key="9">
    <source>
        <dbReference type="Proteomes" id="UP001149090"/>
    </source>
</evidence>
<dbReference type="AlphaFoldDB" id="A0A9Q0LZ17"/>
<dbReference type="EC" id="4.6.1.16" evidence="4"/>
<keyword evidence="3 4" id="KW-0456">Lyase</keyword>
<dbReference type="OrthoDB" id="48041at2759"/>
<evidence type="ECO:0000256" key="2">
    <source>
        <dbReference type="ARBA" id="ARBA00022694"/>
    </source>
</evidence>
<comment type="caution">
    <text evidence="8">The sequence shown here is derived from an EMBL/GenBank/DDBJ whole genome shotgun (WGS) entry which is preliminary data.</text>
</comment>
<dbReference type="InterPro" id="IPR006677">
    <property type="entry name" value="tRNA_intron_Endonuc_cat-like"/>
</dbReference>
<evidence type="ECO:0000259" key="6">
    <source>
        <dbReference type="Pfam" id="PF01974"/>
    </source>
</evidence>
<dbReference type="CDD" id="cd22363">
    <property type="entry name" value="tRNA-intron_lyase_C"/>
    <property type="match status" value="1"/>
</dbReference>
<proteinExistence type="inferred from homology"/>
<gene>
    <name evidence="8" type="ORF">M0811_04208</name>
</gene>
<dbReference type="GO" id="GO:0000213">
    <property type="term" value="F:tRNA-intron lyase activity"/>
    <property type="evidence" value="ECO:0007669"/>
    <property type="project" value="UniProtKB-UniRule"/>
</dbReference>
<dbReference type="PANTHER" id="PTHR13070:SF0">
    <property type="entry name" value="TRNA-SPLICING ENDONUCLEASE SUBUNIT SEN34"/>
    <property type="match status" value="1"/>
</dbReference>
<keyword evidence="8" id="KW-0378">Hydrolase</keyword>
<comment type="function">
    <text evidence="4">Constitutes one of the two catalytic subunit of the tRNA-splicing endonuclease complex, a complex responsible for identification and cleavage of the splice sites in pre-tRNA. It cleaves pre-tRNA at the 5'- and 3'-splice sites to release the intron. The products are an intron and two tRNA half-molecules bearing 2',3'-cyclic phosphate and 5'-OH termini. There are no conserved sequences at the splice sites, but the intron is invariably located at the same site in the gene, placing the splice sites an invariant distance from the constant structural features of the tRNA body.</text>
</comment>
<feature type="active site" evidence="5">
    <location>
        <position position="171"/>
    </location>
</feature>
<keyword evidence="8" id="KW-0255">Endonuclease</keyword>
<keyword evidence="2 4" id="KW-0819">tRNA processing</keyword>
<organism evidence="8 9">
    <name type="scientific">Anaeramoeba ignava</name>
    <name type="common">Anaerobic marine amoeba</name>
    <dbReference type="NCBI Taxonomy" id="1746090"/>
    <lineage>
        <taxon>Eukaryota</taxon>
        <taxon>Metamonada</taxon>
        <taxon>Anaeramoebidae</taxon>
        <taxon>Anaeramoeba</taxon>
    </lineage>
</organism>
<evidence type="ECO:0000256" key="1">
    <source>
        <dbReference type="ARBA" id="ARBA00008078"/>
    </source>
</evidence>
<dbReference type="GO" id="GO:0003676">
    <property type="term" value="F:nucleic acid binding"/>
    <property type="evidence" value="ECO:0007669"/>
    <property type="project" value="InterPro"/>
</dbReference>
<dbReference type="GO" id="GO:0000379">
    <property type="term" value="P:tRNA-type intron splice site recognition and cleavage"/>
    <property type="evidence" value="ECO:0007669"/>
    <property type="project" value="UniProtKB-UniRule"/>
</dbReference>
<dbReference type="PANTHER" id="PTHR13070">
    <property type="entry name" value="TRNA-SPLICING ENDONUCLEASE SUBUNIT SEN34-RELATED"/>
    <property type="match status" value="1"/>
</dbReference>
<evidence type="ECO:0000256" key="4">
    <source>
        <dbReference type="PIRNR" id="PIRNR017250"/>
    </source>
</evidence>
<dbReference type="InterPro" id="IPR059049">
    <property type="entry name" value="TSEN34_N"/>
</dbReference>
<dbReference type="EMBL" id="JAPDFW010000022">
    <property type="protein sequence ID" value="KAJ5079895.1"/>
    <property type="molecule type" value="Genomic_DNA"/>
</dbReference>
<dbReference type="InterPro" id="IPR006676">
    <property type="entry name" value="tRNA_splic"/>
</dbReference>
<evidence type="ECO:0000256" key="3">
    <source>
        <dbReference type="ARBA" id="ARBA00023239"/>
    </source>
</evidence>
<dbReference type="InterPro" id="IPR016690">
    <property type="entry name" value="TSEN34"/>
</dbReference>
<dbReference type="Gene3D" id="3.40.1350.10">
    <property type="match status" value="1"/>
</dbReference>
<dbReference type="InterPro" id="IPR036167">
    <property type="entry name" value="tRNA_intron_Endo_cat-like_sf"/>
</dbReference>
<dbReference type="Pfam" id="PF26577">
    <property type="entry name" value="TSEN34_N"/>
    <property type="match status" value="1"/>
</dbReference>
<keyword evidence="8" id="KW-0540">Nuclease</keyword>
<dbReference type="NCBIfam" id="TIGR00324">
    <property type="entry name" value="endA"/>
    <property type="match status" value="1"/>
</dbReference>
<protein>
    <recommendedName>
        <fullName evidence="4">tRNA-splicing endonuclease subunit Sen34</fullName>
        <ecNumber evidence="4">4.6.1.16</ecNumber>
    </recommendedName>
</protein>
<accession>A0A9Q0LZ17</accession>